<organism evidence="3 4">
    <name type="scientific">Bos mutus</name>
    <name type="common">wild yak</name>
    <dbReference type="NCBI Taxonomy" id="72004"/>
    <lineage>
        <taxon>Eukaryota</taxon>
        <taxon>Metazoa</taxon>
        <taxon>Chordata</taxon>
        <taxon>Craniata</taxon>
        <taxon>Vertebrata</taxon>
        <taxon>Euteleostomi</taxon>
        <taxon>Mammalia</taxon>
        <taxon>Eutheria</taxon>
        <taxon>Laurasiatheria</taxon>
        <taxon>Artiodactyla</taxon>
        <taxon>Ruminantia</taxon>
        <taxon>Pecora</taxon>
        <taxon>Bovidae</taxon>
        <taxon>Bovinae</taxon>
        <taxon>Bos</taxon>
    </lineage>
</organism>
<name>A0A6B0S8X0_9CETA</name>
<comment type="caution">
    <text evidence="3">The sequence shown here is derived from an EMBL/GenBank/DDBJ whole genome shotgun (WGS) entry which is preliminary data.</text>
</comment>
<reference evidence="3" key="1">
    <citation type="submission" date="2019-10" db="EMBL/GenBank/DDBJ databases">
        <title>The sequence and de novo assembly of the wild yak genome.</title>
        <authorList>
            <person name="Liu Y."/>
        </authorList>
    </citation>
    <scope>NUCLEOTIDE SEQUENCE [LARGE SCALE GENOMIC DNA]</scope>
    <source>
        <strain evidence="3">WY2019</strain>
    </source>
</reference>
<gene>
    <name evidence="3" type="ORF">E5288_WYG005328</name>
</gene>
<evidence type="ECO:0000313" key="3">
    <source>
        <dbReference type="EMBL" id="MXQ99178.1"/>
    </source>
</evidence>
<dbReference type="Proteomes" id="UP000322234">
    <property type="component" value="Unassembled WGS sequence"/>
</dbReference>
<evidence type="ECO:0000313" key="4">
    <source>
        <dbReference type="Proteomes" id="UP000322234"/>
    </source>
</evidence>
<keyword evidence="2" id="KW-0677">Repeat</keyword>
<evidence type="ECO:0008006" key="5">
    <source>
        <dbReference type="Google" id="ProtNLM"/>
    </source>
</evidence>
<proteinExistence type="predicted"/>
<sequence>MQNRWRAEAQVGLKPAWAPVQVLVDLCLKEDTLEQTLRYLLKRAKQRRSLLHLCCQKLRIITMPMQRIRGILKVVQLDSVQDLEVNCTWKLATLGRFLKTSLETLLITNCLISDFYSNPISMAMLESLLHHTMGLSELSHVLYPAALESYEDMCSTLHLGLLAQLLAGVKQLLCQSGRLSMVWFSTNPCPHCGDQVFYDTEPILCP</sequence>
<dbReference type="PANTHER" id="PTHR14224:SF24">
    <property type="entry name" value="MELANOMA ANTIGEN PREFERENTIALLY EXPRESSED IN TUMORS"/>
    <property type="match status" value="1"/>
</dbReference>
<protein>
    <recommendedName>
        <fullName evidence="5">Melanoma antigen preferentially expressed in tumors</fullName>
    </recommendedName>
</protein>
<keyword evidence="4" id="KW-1185">Reference proteome</keyword>
<evidence type="ECO:0000256" key="2">
    <source>
        <dbReference type="ARBA" id="ARBA00022737"/>
    </source>
</evidence>
<dbReference type="GO" id="GO:0005737">
    <property type="term" value="C:cytoplasm"/>
    <property type="evidence" value="ECO:0007669"/>
    <property type="project" value="TreeGrafter"/>
</dbReference>
<evidence type="ECO:0000256" key="1">
    <source>
        <dbReference type="ARBA" id="ARBA00022614"/>
    </source>
</evidence>
<dbReference type="InterPro" id="IPR050694">
    <property type="entry name" value="LRRC14/PRAME"/>
</dbReference>
<dbReference type="EMBL" id="VBQZ03000367">
    <property type="protein sequence ID" value="MXQ99178.1"/>
    <property type="molecule type" value="Genomic_DNA"/>
</dbReference>
<dbReference type="PANTHER" id="PTHR14224">
    <property type="entry name" value="SIMILAR TO PREFERENTIALLY EXPRESSED ANTIGEN IN MELANOMA-LIKE 3"/>
    <property type="match status" value="1"/>
</dbReference>
<dbReference type="AlphaFoldDB" id="A0A6B0S8X0"/>
<accession>A0A6B0S8X0</accession>
<keyword evidence="1" id="KW-0433">Leucine-rich repeat</keyword>